<feature type="compositionally biased region" description="Low complexity" evidence="1">
    <location>
        <begin position="12"/>
        <end position="24"/>
    </location>
</feature>
<dbReference type="EMBL" id="QEEZ01000027">
    <property type="protein sequence ID" value="PWC00877.1"/>
    <property type="molecule type" value="Genomic_DNA"/>
</dbReference>
<sequence length="59" mass="6275">MVKRSDSGWLFPASAAEQAPELSAAPPPPPPPPPPSAAAPVLVARRRCVPHAYEFFGFH</sequence>
<evidence type="ECO:0000313" key="2">
    <source>
        <dbReference type="EMBL" id="PWC00877.1"/>
    </source>
</evidence>
<protein>
    <submittedName>
        <fullName evidence="2">Uncharacterized protein</fullName>
    </submittedName>
</protein>
<gene>
    <name evidence="2" type="ORF">DF222_10530</name>
</gene>
<evidence type="ECO:0000256" key="1">
    <source>
        <dbReference type="SAM" id="MobiDB-lite"/>
    </source>
</evidence>
<feature type="compositionally biased region" description="Pro residues" evidence="1">
    <location>
        <begin position="25"/>
        <end position="37"/>
    </location>
</feature>
<organism evidence="2 3">
    <name type="scientific">Corynebacterium yudongzhengii</name>
    <dbReference type="NCBI Taxonomy" id="2080740"/>
    <lineage>
        <taxon>Bacteria</taxon>
        <taxon>Bacillati</taxon>
        <taxon>Actinomycetota</taxon>
        <taxon>Actinomycetes</taxon>
        <taxon>Mycobacteriales</taxon>
        <taxon>Corynebacteriaceae</taxon>
        <taxon>Corynebacterium</taxon>
    </lineage>
</organism>
<keyword evidence="3" id="KW-1185">Reference proteome</keyword>
<name>A0A2U1T4E7_9CORY</name>
<dbReference type="Proteomes" id="UP000244989">
    <property type="component" value="Unassembled WGS sequence"/>
</dbReference>
<reference evidence="3" key="1">
    <citation type="submission" date="2018-04" db="EMBL/GenBank/DDBJ databases">
        <authorList>
            <person name="Liu S."/>
            <person name="Wang Z."/>
            <person name="Li J."/>
        </authorList>
    </citation>
    <scope>NUCLEOTIDE SEQUENCE [LARGE SCALE GENOMIC DNA]</scope>
    <source>
        <strain evidence="3">2189</strain>
    </source>
</reference>
<evidence type="ECO:0000313" key="3">
    <source>
        <dbReference type="Proteomes" id="UP000244989"/>
    </source>
</evidence>
<accession>A0A2U1T4E7</accession>
<dbReference type="AlphaFoldDB" id="A0A2U1T4E7"/>
<feature type="region of interest" description="Disordered" evidence="1">
    <location>
        <begin position="1"/>
        <end position="39"/>
    </location>
</feature>
<proteinExistence type="predicted"/>
<comment type="caution">
    <text evidence="2">The sequence shown here is derived from an EMBL/GenBank/DDBJ whole genome shotgun (WGS) entry which is preliminary data.</text>
</comment>